<evidence type="ECO:0000256" key="1">
    <source>
        <dbReference type="ARBA" id="ARBA00022603"/>
    </source>
</evidence>
<dbReference type="SUPFAM" id="SSF53335">
    <property type="entry name" value="S-adenosyl-L-methionine-dependent methyltransferases"/>
    <property type="match status" value="1"/>
</dbReference>
<feature type="domain" description="Methyltransferase type 11" evidence="4">
    <location>
        <begin position="55"/>
        <end position="148"/>
    </location>
</feature>
<dbReference type="Gene3D" id="3.40.50.150">
    <property type="entry name" value="Vaccinia Virus protein VP39"/>
    <property type="match status" value="1"/>
</dbReference>
<evidence type="ECO:0000256" key="3">
    <source>
        <dbReference type="ARBA" id="ARBA00022691"/>
    </source>
</evidence>
<dbReference type="PANTHER" id="PTHR43464">
    <property type="entry name" value="METHYLTRANSFERASE"/>
    <property type="match status" value="1"/>
</dbReference>
<dbReference type="CDD" id="cd02440">
    <property type="entry name" value="AdoMet_MTases"/>
    <property type="match status" value="1"/>
</dbReference>
<dbReference type="RefSeq" id="WP_345456034.1">
    <property type="nucleotide sequence ID" value="NZ_BAABKG010000002.1"/>
</dbReference>
<dbReference type="GO" id="GO:0032259">
    <property type="term" value="P:methylation"/>
    <property type="evidence" value="ECO:0007669"/>
    <property type="project" value="UniProtKB-KW"/>
</dbReference>
<keyword evidence="2" id="KW-0808">Transferase</keyword>
<gene>
    <name evidence="5" type="ORF">GCM10023340_13450</name>
</gene>
<sequence>MRISAGPDTPDGERTDYDDFAAAYSAENESSVFNAHYERPAMLDLAGDVAGRRVLDVGCGTGPLSLALRERGASVAGFDRSAAMVDLARRRLGDGADLRVADLAAPLPYADDSFDDAVASLVLHYLEDWAGPLAELRRVLRPGGRLLVSTNHPAAYPIVYPEADYFAVTRYSEDHTFDGRPVVLTFWHRPLHAMSGAFADAGFRTLRIAEPPPALDTPAARLPPGLPPSGRFMCFLFWVLEAR</sequence>
<proteinExistence type="predicted"/>
<reference evidence="6" key="1">
    <citation type="journal article" date="2019" name="Int. J. Syst. Evol. Microbiol.">
        <title>The Global Catalogue of Microorganisms (GCM) 10K type strain sequencing project: providing services to taxonomists for standard genome sequencing and annotation.</title>
        <authorList>
            <consortium name="The Broad Institute Genomics Platform"/>
            <consortium name="The Broad Institute Genome Sequencing Center for Infectious Disease"/>
            <person name="Wu L."/>
            <person name="Ma J."/>
        </authorList>
    </citation>
    <scope>NUCLEOTIDE SEQUENCE [LARGE SCALE GENOMIC DNA]</scope>
    <source>
        <strain evidence="6">JCM 18459</strain>
    </source>
</reference>
<name>A0ABP9PIN7_9ACTN</name>
<dbReference type="InterPro" id="IPR013216">
    <property type="entry name" value="Methyltransf_11"/>
</dbReference>
<comment type="caution">
    <text evidence="5">The sequence shown here is derived from an EMBL/GenBank/DDBJ whole genome shotgun (WGS) entry which is preliminary data.</text>
</comment>
<evidence type="ECO:0000313" key="5">
    <source>
        <dbReference type="EMBL" id="GAA5144962.1"/>
    </source>
</evidence>
<organism evidence="5 6">
    <name type="scientific">Nocardioides marinquilinus</name>
    <dbReference type="NCBI Taxonomy" id="1210400"/>
    <lineage>
        <taxon>Bacteria</taxon>
        <taxon>Bacillati</taxon>
        <taxon>Actinomycetota</taxon>
        <taxon>Actinomycetes</taxon>
        <taxon>Propionibacteriales</taxon>
        <taxon>Nocardioidaceae</taxon>
        <taxon>Nocardioides</taxon>
    </lineage>
</organism>
<protein>
    <submittedName>
        <fullName evidence="5">Class I SAM-dependent methyltransferase</fullName>
    </submittedName>
</protein>
<dbReference type="InterPro" id="IPR029063">
    <property type="entry name" value="SAM-dependent_MTases_sf"/>
</dbReference>
<evidence type="ECO:0000313" key="6">
    <source>
        <dbReference type="Proteomes" id="UP001500221"/>
    </source>
</evidence>
<keyword evidence="6" id="KW-1185">Reference proteome</keyword>
<keyword evidence="1 5" id="KW-0489">Methyltransferase</keyword>
<dbReference type="Proteomes" id="UP001500221">
    <property type="component" value="Unassembled WGS sequence"/>
</dbReference>
<keyword evidence="3" id="KW-0949">S-adenosyl-L-methionine</keyword>
<evidence type="ECO:0000259" key="4">
    <source>
        <dbReference type="Pfam" id="PF08241"/>
    </source>
</evidence>
<dbReference type="GO" id="GO:0008168">
    <property type="term" value="F:methyltransferase activity"/>
    <property type="evidence" value="ECO:0007669"/>
    <property type="project" value="UniProtKB-KW"/>
</dbReference>
<evidence type="ECO:0000256" key="2">
    <source>
        <dbReference type="ARBA" id="ARBA00022679"/>
    </source>
</evidence>
<dbReference type="PANTHER" id="PTHR43464:SF19">
    <property type="entry name" value="UBIQUINONE BIOSYNTHESIS O-METHYLTRANSFERASE, MITOCHONDRIAL"/>
    <property type="match status" value="1"/>
</dbReference>
<dbReference type="Pfam" id="PF08241">
    <property type="entry name" value="Methyltransf_11"/>
    <property type="match status" value="1"/>
</dbReference>
<accession>A0ABP9PIN7</accession>
<dbReference type="EMBL" id="BAABKG010000002">
    <property type="protein sequence ID" value="GAA5144962.1"/>
    <property type="molecule type" value="Genomic_DNA"/>
</dbReference>